<name>A0A7C0TYT6_THELI</name>
<proteinExistence type="predicted"/>
<sequence>MKRTLSFVVVLLVFLSIGGIVSAYSFSIDSTNAVIVLPTTKVVNNQPLHINEDAIAGARLGAFLVLKGIKPSTYSTYLSVPVTYRSVVIPDNDQYYKLSETDMPDVGLILGETPEGDKIVIAVNFSKVSYNSTSKKAQFWDRSVEIIFNENTTPLSLGGENSKLVSTVEDGKDTLYIYSYEEKSDSKSLESTVTINGWKIYFHDIDTEQKKTLVEITYPSGLEKTQTLYKEKYYVMYVDSQGQEDFEVYDAYPSGRIETLLEDGAQKVLVFTPSDFFIGIGGTKQVTYEYEYYEKTIKYQDADVYKGQWVWDIDPSNYIFTLYLHVDPDNGFPVVILGDEEALSLPMFDLDILPVFEKDDNGAITGITGYRFLRTVTVKKKVTVETTKADVVSDVNSLIITDEELSSLPNDKHVIIIGGWVSNKAWKVLEQNYDSATIEGLKNEVMNKGYVLVILNNPSNPDFKVIILAGKDYIHTKKAVDEFMSKA</sequence>
<evidence type="ECO:0000259" key="1">
    <source>
        <dbReference type="Pfam" id="PF05124"/>
    </source>
</evidence>
<dbReference type="InterPro" id="IPR022651">
    <property type="entry name" value="S_layer_C"/>
</dbReference>
<dbReference type="EMBL" id="DQYG01000099">
    <property type="protein sequence ID" value="HDD31437.1"/>
    <property type="molecule type" value="Genomic_DNA"/>
</dbReference>
<accession>A0A7C0TYT6</accession>
<comment type="caution">
    <text evidence="2">The sequence shown here is derived from an EMBL/GenBank/DDBJ whole genome shotgun (WGS) entry which is preliminary data.</text>
</comment>
<dbReference type="Proteomes" id="UP000886210">
    <property type="component" value="Unassembled WGS sequence"/>
</dbReference>
<protein>
    <submittedName>
        <fullName evidence="2">S-layer protein</fullName>
    </submittedName>
</protein>
<dbReference type="AlphaFoldDB" id="A0A7C0TYT6"/>
<reference evidence="2" key="1">
    <citation type="journal article" date="2020" name="mSystems">
        <title>Genome- and Community-Level Interaction Insights into Carbon Utilization and Element Cycling Functions of Hydrothermarchaeota in Hydrothermal Sediment.</title>
        <authorList>
            <person name="Zhou Z."/>
            <person name="Liu Y."/>
            <person name="Xu W."/>
            <person name="Pan J."/>
            <person name="Luo Z.H."/>
            <person name="Li M."/>
        </authorList>
    </citation>
    <scope>NUCLEOTIDE SEQUENCE [LARGE SCALE GENOMIC DNA]</scope>
    <source>
        <strain evidence="2">HyVt-151</strain>
    </source>
</reference>
<organism evidence="2">
    <name type="scientific">Thermococcus litoralis</name>
    <dbReference type="NCBI Taxonomy" id="2265"/>
    <lineage>
        <taxon>Archaea</taxon>
        <taxon>Methanobacteriati</taxon>
        <taxon>Methanobacteriota</taxon>
        <taxon>Thermococci</taxon>
        <taxon>Thermococcales</taxon>
        <taxon>Thermococcaceae</taxon>
        <taxon>Thermococcus</taxon>
    </lineage>
</organism>
<dbReference type="Pfam" id="PF05124">
    <property type="entry name" value="S_layer_C"/>
    <property type="match status" value="1"/>
</dbReference>
<gene>
    <name evidence="2" type="ORF">ENF72_02265</name>
</gene>
<evidence type="ECO:0000313" key="2">
    <source>
        <dbReference type="EMBL" id="HDD31437.1"/>
    </source>
</evidence>
<feature type="domain" description="S-layer protein outer" evidence="1">
    <location>
        <begin position="169"/>
        <end position="485"/>
    </location>
</feature>